<reference evidence="1 2" key="2">
    <citation type="journal article" date="2022" name="Mol. Ecol. Resour.">
        <title>The genomes of chicory, endive, great burdock and yacon provide insights into Asteraceae paleo-polyploidization history and plant inulin production.</title>
        <authorList>
            <person name="Fan W."/>
            <person name="Wang S."/>
            <person name="Wang H."/>
            <person name="Wang A."/>
            <person name="Jiang F."/>
            <person name="Liu H."/>
            <person name="Zhao H."/>
            <person name="Xu D."/>
            <person name="Zhang Y."/>
        </authorList>
    </citation>
    <scope>NUCLEOTIDE SEQUENCE [LARGE SCALE GENOMIC DNA]</scope>
    <source>
        <strain evidence="2">cv. Niubang</strain>
    </source>
</reference>
<proteinExistence type="predicted"/>
<dbReference type="EMBL" id="CM042062">
    <property type="protein sequence ID" value="KAI3669875.1"/>
    <property type="molecule type" value="Genomic_DNA"/>
</dbReference>
<name>A0ACB8XPW9_ARCLA</name>
<sequence length="503" mass="56465">MKTSWRRIMHINWRNSRKLPKKKKDDDEEDEDCFYDALDEPSVNNDGNSSHNTDRSPPLSSDNDSLFKDRSQCDSYDPDAFHHQPSSNSDQTSPLAKSPWSSYTEQTDPASVDHDYGNYIGLMASLVREEGNIYSLAASGNLLYTGSSSKNIRVWKNRQEYSGFKSRSGLVKAIVISGEKIFTGHQDGKIRVWKASRKDPEVHKKIGTLPNFKSIVKKSIKLKNYTEVKRNHSGIWIKHFDAISSLSLNEDHSLLYSGSWDKTMKVWRVSDFKCLESISAHDDVINTVVAGSGGFVFSGSADGTLKVWRRESQPKRTRHYFSHTLLRQEFAVTSLAISPAGVVYGGCSDGIVHFWEHEKLIHGGVLRGHKLAVLCLAASGTMVFTGSADRNICVWQRDDGGGHTCVYILHGHTGPVKCLAVEEERRRRVKTHGDGGGGGDAVCILYSGSLDKSVKIWRMCQQRLPPENHSLPPPSPQRIDGLRRSRAECQNRLSHRRVSKRKK</sequence>
<accession>A0ACB8XPW9</accession>
<protein>
    <submittedName>
        <fullName evidence="1">Uncharacterized protein</fullName>
    </submittedName>
</protein>
<comment type="caution">
    <text evidence="1">The sequence shown here is derived from an EMBL/GenBank/DDBJ whole genome shotgun (WGS) entry which is preliminary data.</text>
</comment>
<dbReference type="Proteomes" id="UP001055879">
    <property type="component" value="Linkage Group LG16"/>
</dbReference>
<keyword evidence="2" id="KW-1185">Reference proteome</keyword>
<evidence type="ECO:0000313" key="2">
    <source>
        <dbReference type="Proteomes" id="UP001055879"/>
    </source>
</evidence>
<evidence type="ECO:0000313" key="1">
    <source>
        <dbReference type="EMBL" id="KAI3669875.1"/>
    </source>
</evidence>
<gene>
    <name evidence="1" type="ORF">L6452_41334</name>
</gene>
<reference evidence="2" key="1">
    <citation type="journal article" date="2022" name="Mol. Ecol. Resour.">
        <title>The genomes of chicory, endive, great burdock and yacon provide insights into Asteraceae palaeo-polyploidization history and plant inulin production.</title>
        <authorList>
            <person name="Fan W."/>
            <person name="Wang S."/>
            <person name="Wang H."/>
            <person name="Wang A."/>
            <person name="Jiang F."/>
            <person name="Liu H."/>
            <person name="Zhao H."/>
            <person name="Xu D."/>
            <person name="Zhang Y."/>
        </authorList>
    </citation>
    <scope>NUCLEOTIDE SEQUENCE [LARGE SCALE GENOMIC DNA]</scope>
    <source>
        <strain evidence="2">cv. Niubang</strain>
    </source>
</reference>
<organism evidence="1 2">
    <name type="scientific">Arctium lappa</name>
    <name type="common">Greater burdock</name>
    <name type="synonym">Lappa major</name>
    <dbReference type="NCBI Taxonomy" id="4217"/>
    <lineage>
        <taxon>Eukaryota</taxon>
        <taxon>Viridiplantae</taxon>
        <taxon>Streptophyta</taxon>
        <taxon>Embryophyta</taxon>
        <taxon>Tracheophyta</taxon>
        <taxon>Spermatophyta</taxon>
        <taxon>Magnoliopsida</taxon>
        <taxon>eudicotyledons</taxon>
        <taxon>Gunneridae</taxon>
        <taxon>Pentapetalae</taxon>
        <taxon>asterids</taxon>
        <taxon>campanulids</taxon>
        <taxon>Asterales</taxon>
        <taxon>Asteraceae</taxon>
        <taxon>Carduoideae</taxon>
        <taxon>Cardueae</taxon>
        <taxon>Arctiinae</taxon>
        <taxon>Arctium</taxon>
    </lineage>
</organism>